<feature type="coiled-coil region" evidence="5">
    <location>
        <begin position="60"/>
        <end position="87"/>
    </location>
</feature>
<evidence type="ECO:0000256" key="5">
    <source>
        <dbReference type="SAM" id="Coils"/>
    </source>
</evidence>
<evidence type="ECO:0000256" key="3">
    <source>
        <dbReference type="ARBA" id="ARBA00023163"/>
    </source>
</evidence>
<dbReference type="GO" id="GO:0003700">
    <property type="term" value="F:DNA-binding transcription factor activity"/>
    <property type="evidence" value="ECO:0007669"/>
    <property type="project" value="TreeGrafter"/>
</dbReference>
<accession>Q2IQ76</accession>
<protein>
    <submittedName>
        <fullName evidence="7">Transcriptional regulator, TetR family</fullName>
    </submittedName>
</protein>
<sequence length="223" mass="25315">MARRPAPGAHEALLEAAREEICRHGLARARVEDIARRAGISKGAFYLHFRTKDAAFAELVQRLYGALEEQTRRREEAERRFDREHGDEDGPALLRAQLEFEVQVDLESLELLWRNRHVIRALEAAGPAWTRGLADFRRRLQRALRDRIAAKQAAGRLRRDIDPSAVADLLVGTYEGFVRRTAELRQKPDLAGWARSFLTIFYEGMAGPAARAAPPPRTRRATT</sequence>
<dbReference type="Gene3D" id="1.10.357.10">
    <property type="entry name" value="Tetracycline Repressor, domain 2"/>
    <property type="match status" value="1"/>
</dbReference>
<dbReference type="Proteomes" id="UP000001935">
    <property type="component" value="Chromosome"/>
</dbReference>
<dbReference type="OrthoDB" id="9793734at2"/>
<gene>
    <name evidence="7" type="ordered locus">Adeh_1185</name>
</gene>
<dbReference type="PROSITE" id="PS50977">
    <property type="entry name" value="HTH_TETR_2"/>
    <property type="match status" value="1"/>
</dbReference>
<feature type="domain" description="HTH tetR-type" evidence="6">
    <location>
        <begin position="7"/>
        <end position="67"/>
    </location>
</feature>
<dbReference type="GO" id="GO:0000976">
    <property type="term" value="F:transcription cis-regulatory region binding"/>
    <property type="evidence" value="ECO:0007669"/>
    <property type="project" value="TreeGrafter"/>
</dbReference>
<dbReference type="InterPro" id="IPR001647">
    <property type="entry name" value="HTH_TetR"/>
</dbReference>
<evidence type="ECO:0000313" key="7">
    <source>
        <dbReference type="EMBL" id="ABC80959.1"/>
    </source>
</evidence>
<dbReference type="SUPFAM" id="SSF46689">
    <property type="entry name" value="Homeodomain-like"/>
    <property type="match status" value="1"/>
</dbReference>
<proteinExistence type="predicted"/>
<feature type="DNA-binding region" description="H-T-H motif" evidence="4">
    <location>
        <begin position="30"/>
        <end position="49"/>
    </location>
</feature>
<evidence type="ECO:0000313" key="8">
    <source>
        <dbReference type="Proteomes" id="UP000001935"/>
    </source>
</evidence>
<dbReference type="AlphaFoldDB" id="Q2IQ76"/>
<dbReference type="KEGG" id="ade:Adeh_1185"/>
<evidence type="ECO:0000259" key="6">
    <source>
        <dbReference type="PROSITE" id="PS50977"/>
    </source>
</evidence>
<dbReference type="RefSeq" id="WP_011420242.1">
    <property type="nucleotide sequence ID" value="NC_007760.1"/>
</dbReference>
<dbReference type="Pfam" id="PF00440">
    <property type="entry name" value="TetR_N"/>
    <property type="match status" value="1"/>
</dbReference>
<dbReference type="InterPro" id="IPR050109">
    <property type="entry name" value="HTH-type_TetR-like_transc_reg"/>
</dbReference>
<dbReference type="PANTHER" id="PTHR30055:SF234">
    <property type="entry name" value="HTH-TYPE TRANSCRIPTIONAL REGULATOR BETI"/>
    <property type="match status" value="1"/>
</dbReference>
<reference evidence="7" key="1">
    <citation type="submission" date="2006-01" db="EMBL/GenBank/DDBJ databases">
        <title>Complete sequence of Anaeromyxobacter dehalogenans 2CP-C.</title>
        <authorList>
            <consortium name="US DOE Joint Genome Institute"/>
            <person name="Copeland A."/>
            <person name="Lucas S."/>
            <person name="Lapidus A."/>
            <person name="Barry K."/>
            <person name="Detter J.C."/>
            <person name="Glavina T."/>
            <person name="Hammon N."/>
            <person name="Israni S."/>
            <person name="Pitluck S."/>
            <person name="Brettin T."/>
            <person name="Bruce D."/>
            <person name="Han C."/>
            <person name="Tapia R."/>
            <person name="Gilna P."/>
            <person name="Kiss H."/>
            <person name="Schmutz J."/>
            <person name="Larimer F."/>
            <person name="Land M."/>
            <person name="Kyrpides N."/>
            <person name="Anderson I."/>
            <person name="Sanford R.A."/>
            <person name="Ritalahti K.M."/>
            <person name="Thomas H.S."/>
            <person name="Kirby J.R."/>
            <person name="Zhulin I.B."/>
            <person name="Loeffler F.E."/>
            <person name="Richardson P."/>
        </authorList>
    </citation>
    <scope>NUCLEOTIDE SEQUENCE</scope>
    <source>
        <strain evidence="7">2CP-C</strain>
    </source>
</reference>
<dbReference type="InterPro" id="IPR036271">
    <property type="entry name" value="Tet_transcr_reg_TetR-rel_C_sf"/>
</dbReference>
<keyword evidence="1" id="KW-0805">Transcription regulation</keyword>
<evidence type="ECO:0000256" key="1">
    <source>
        <dbReference type="ARBA" id="ARBA00023015"/>
    </source>
</evidence>
<dbReference type="STRING" id="290397.Adeh_1185"/>
<dbReference type="SUPFAM" id="SSF48498">
    <property type="entry name" value="Tetracyclin repressor-like, C-terminal domain"/>
    <property type="match status" value="1"/>
</dbReference>
<evidence type="ECO:0000256" key="2">
    <source>
        <dbReference type="ARBA" id="ARBA00023125"/>
    </source>
</evidence>
<dbReference type="PRINTS" id="PR00455">
    <property type="entry name" value="HTHTETR"/>
</dbReference>
<dbReference type="HOGENOM" id="CLU_1085144_0_0_7"/>
<keyword evidence="2 4" id="KW-0238">DNA-binding</keyword>
<dbReference type="EMBL" id="CP000251">
    <property type="protein sequence ID" value="ABC80959.1"/>
    <property type="molecule type" value="Genomic_DNA"/>
</dbReference>
<evidence type="ECO:0000256" key="4">
    <source>
        <dbReference type="PROSITE-ProRule" id="PRU00335"/>
    </source>
</evidence>
<dbReference type="PANTHER" id="PTHR30055">
    <property type="entry name" value="HTH-TYPE TRANSCRIPTIONAL REGULATOR RUTR"/>
    <property type="match status" value="1"/>
</dbReference>
<dbReference type="eggNOG" id="COG1309">
    <property type="taxonomic scope" value="Bacteria"/>
</dbReference>
<dbReference type="InterPro" id="IPR009057">
    <property type="entry name" value="Homeodomain-like_sf"/>
</dbReference>
<organism evidence="7 8">
    <name type="scientific">Anaeromyxobacter dehalogenans (strain 2CP-C)</name>
    <dbReference type="NCBI Taxonomy" id="290397"/>
    <lineage>
        <taxon>Bacteria</taxon>
        <taxon>Pseudomonadati</taxon>
        <taxon>Myxococcota</taxon>
        <taxon>Myxococcia</taxon>
        <taxon>Myxococcales</taxon>
        <taxon>Cystobacterineae</taxon>
        <taxon>Anaeromyxobacteraceae</taxon>
        <taxon>Anaeromyxobacter</taxon>
    </lineage>
</organism>
<keyword evidence="5" id="KW-0175">Coiled coil</keyword>
<keyword evidence="3" id="KW-0804">Transcription</keyword>
<name>Q2IQ76_ANADE</name>